<protein>
    <submittedName>
        <fullName evidence="1">Uncharacterized protein</fullName>
    </submittedName>
</protein>
<evidence type="ECO:0000313" key="1">
    <source>
        <dbReference type="EMBL" id="GEU89965.1"/>
    </source>
</evidence>
<sequence length="132" mass="14810">MERVHEIKAEGIFILNPIPLILKPKRNPKNNFTISPKPLHRKPDLEGLPRPHQLILDKLELVNQLLSAYYKPCLCKGNLEMVGDAWRLERCDEGGSRMATDEDGDGSDGTHWLKMVEQRLEMAAIVVAGDGG</sequence>
<name>A0A6L2NZ43_TANCI</name>
<organism evidence="1">
    <name type="scientific">Tanacetum cinerariifolium</name>
    <name type="common">Dalmatian daisy</name>
    <name type="synonym">Chrysanthemum cinerariifolium</name>
    <dbReference type="NCBI Taxonomy" id="118510"/>
    <lineage>
        <taxon>Eukaryota</taxon>
        <taxon>Viridiplantae</taxon>
        <taxon>Streptophyta</taxon>
        <taxon>Embryophyta</taxon>
        <taxon>Tracheophyta</taxon>
        <taxon>Spermatophyta</taxon>
        <taxon>Magnoliopsida</taxon>
        <taxon>eudicotyledons</taxon>
        <taxon>Gunneridae</taxon>
        <taxon>Pentapetalae</taxon>
        <taxon>asterids</taxon>
        <taxon>campanulids</taxon>
        <taxon>Asterales</taxon>
        <taxon>Asteraceae</taxon>
        <taxon>Asteroideae</taxon>
        <taxon>Anthemideae</taxon>
        <taxon>Anthemidinae</taxon>
        <taxon>Tanacetum</taxon>
    </lineage>
</organism>
<reference evidence="1" key="1">
    <citation type="journal article" date="2019" name="Sci. Rep.">
        <title>Draft genome of Tanacetum cinerariifolium, the natural source of mosquito coil.</title>
        <authorList>
            <person name="Yamashiro T."/>
            <person name="Shiraishi A."/>
            <person name="Satake H."/>
            <person name="Nakayama K."/>
        </authorList>
    </citation>
    <scope>NUCLEOTIDE SEQUENCE</scope>
</reference>
<comment type="caution">
    <text evidence="1">The sequence shown here is derived from an EMBL/GenBank/DDBJ whole genome shotgun (WGS) entry which is preliminary data.</text>
</comment>
<accession>A0A6L2NZ43</accession>
<dbReference type="EMBL" id="BKCJ010010079">
    <property type="protein sequence ID" value="GEU89965.1"/>
    <property type="molecule type" value="Genomic_DNA"/>
</dbReference>
<proteinExistence type="predicted"/>
<gene>
    <name evidence="1" type="ORF">Tci_061943</name>
</gene>
<dbReference type="AlphaFoldDB" id="A0A6L2NZ43"/>